<evidence type="ECO:0000256" key="1">
    <source>
        <dbReference type="ARBA" id="ARBA00009570"/>
    </source>
</evidence>
<evidence type="ECO:0000256" key="2">
    <source>
        <dbReference type="ARBA" id="ARBA00023002"/>
    </source>
</evidence>
<evidence type="ECO:0000313" key="5">
    <source>
        <dbReference type="Proteomes" id="UP001500466"/>
    </source>
</evidence>
<dbReference type="EMBL" id="BAABHS010000034">
    <property type="protein sequence ID" value="GAA4987701.1"/>
    <property type="molecule type" value="Genomic_DNA"/>
</dbReference>
<organism evidence="4 5">
    <name type="scientific">Yinghuangia aomiensis</name>
    <dbReference type="NCBI Taxonomy" id="676205"/>
    <lineage>
        <taxon>Bacteria</taxon>
        <taxon>Bacillati</taxon>
        <taxon>Actinomycetota</taxon>
        <taxon>Actinomycetes</taxon>
        <taxon>Kitasatosporales</taxon>
        <taxon>Streptomycetaceae</taxon>
        <taxon>Yinghuangia</taxon>
    </lineage>
</organism>
<dbReference type="CDD" id="cd06587">
    <property type="entry name" value="VOC"/>
    <property type="match status" value="1"/>
</dbReference>
<evidence type="ECO:0000313" key="4">
    <source>
        <dbReference type="EMBL" id="GAA4987701.1"/>
    </source>
</evidence>
<dbReference type="InterPro" id="IPR000391">
    <property type="entry name" value="Rng_hydr_dOase-bsu"/>
</dbReference>
<gene>
    <name evidence="4" type="ORF">GCM10023205_68160</name>
</gene>
<dbReference type="Gene3D" id="3.10.180.10">
    <property type="entry name" value="2,3-Dihydroxybiphenyl 1,2-Dioxygenase, domain 1"/>
    <property type="match status" value="1"/>
</dbReference>
<dbReference type="CDD" id="cd00667">
    <property type="entry name" value="ring_hydroxylating_dioxygenases_beta"/>
    <property type="match status" value="1"/>
</dbReference>
<dbReference type="SUPFAM" id="SSF54427">
    <property type="entry name" value="NTF2-like"/>
    <property type="match status" value="1"/>
</dbReference>
<evidence type="ECO:0000259" key="3">
    <source>
        <dbReference type="PROSITE" id="PS51819"/>
    </source>
</evidence>
<dbReference type="Pfam" id="PF00866">
    <property type="entry name" value="Ring_hydroxyl_B"/>
    <property type="match status" value="1"/>
</dbReference>
<comment type="similarity">
    <text evidence="1">Belongs to the bacterial ring-hydroxylating dioxygenase beta subunit family.</text>
</comment>
<proteinExistence type="inferred from homology"/>
<dbReference type="Pfam" id="PF00903">
    <property type="entry name" value="Glyoxalase"/>
    <property type="match status" value="1"/>
</dbReference>
<dbReference type="Proteomes" id="UP001500466">
    <property type="component" value="Unassembled WGS sequence"/>
</dbReference>
<keyword evidence="2" id="KW-0560">Oxidoreductase</keyword>
<dbReference type="InterPro" id="IPR037523">
    <property type="entry name" value="VOC_core"/>
</dbReference>
<accession>A0ABP9I478</accession>
<dbReference type="PROSITE" id="PS51819">
    <property type="entry name" value="VOC"/>
    <property type="match status" value="1"/>
</dbReference>
<dbReference type="RefSeq" id="WP_345679657.1">
    <property type="nucleotide sequence ID" value="NZ_BAABHS010000034.1"/>
</dbReference>
<dbReference type="Gene3D" id="3.10.450.50">
    <property type="match status" value="1"/>
</dbReference>
<dbReference type="NCBIfam" id="NF007479">
    <property type="entry name" value="PRK10069.1"/>
    <property type="match status" value="1"/>
</dbReference>
<dbReference type="InterPro" id="IPR004360">
    <property type="entry name" value="Glyas_Fos-R_dOase_dom"/>
</dbReference>
<keyword evidence="5" id="KW-1185">Reference proteome</keyword>
<dbReference type="PANTHER" id="PTHR41534:SF2">
    <property type="entry name" value="3-PHENYLPROPIONATE_CINNAMIC ACID DIOXYGENASE SUBUNIT BETA"/>
    <property type="match status" value="1"/>
</dbReference>
<dbReference type="SUPFAM" id="SSF54593">
    <property type="entry name" value="Glyoxalase/Bleomycin resistance protein/Dihydroxybiphenyl dioxygenase"/>
    <property type="match status" value="1"/>
</dbReference>
<dbReference type="PANTHER" id="PTHR41534">
    <property type="entry name" value="BLR3401 PROTEIN"/>
    <property type="match status" value="1"/>
</dbReference>
<feature type="domain" description="VOC" evidence="3">
    <location>
        <begin position="2"/>
        <end position="113"/>
    </location>
</feature>
<name>A0ABP9I478_9ACTN</name>
<reference evidence="5" key="1">
    <citation type="journal article" date="2019" name="Int. J. Syst. Evol. Microbiol.">
        <title>The Global Catalogue of Microorganisms (GCM) 10K type strain sequencing project: providing services to taxonomists for standard genome sequencing and annotation.</title>
        <authorList>
            <consortium name="The Broad Institute Genomics Platform"/>
            <consortium name="The Broad Institute Genome Sequencing Center for Infectious Disease"/>
            <person name="Wu L."/>
            <person name="Ma J."/>
        </authorList>
    </citation>
    <scope>NUCLEOTIDE SEQUENCE [LARGE SCALE GENOMIC DNA]</scope>
    <source>
        <strain evidence="5">JCM 17986</strain>
    </source>
</reference>
<sequence>MRFAHASYRVTDRATCLAFYTALGFRLAEEARIGDATHLFLTLDPEGRGGPELELVLAPGTGYRHVAVATDDLDAALARLGSAPVRGPITTPSGTRLAFAADPDGYEVELIQYAGPAPSLPASPSDADASAPFRSIDVDPTPRVTQFLYHEAELLDDNRVRDWYALLAEDLVYEVPLRVTRERRHGAGFSPAAFHQRDTYSSIAARVKRLSGEFAWAEDPPSRTRRIVGNVRLRPGDAPGEHLVRSNLMLYRGRGDAPGHHLIVGERHDVLRETPGGDLLIARRTVYLDHTSLPTHNLAIFL</sequence>
<comment type="caution">
    <text evidence="4">The sequence shown here is derived from an EMBL/GenBank/DDBJ whole genome shotgun (WGS) entry which is preliminary data.</text>
</comment>
<protein>
    <recommendedName>
        <fullName evidence="3">VOC domain-containing protein</fullName>
    </recommendedName>
</protein>
<dbReference type="InterPro" id="IPR032710">
    <property type="entry name" value="NTF2-like_dom_sf"/>
</dbReference>
<dbReference type="InterPro" id="IPR029068">
    <property type="entry name" value="Glyas_Bleomycin-R_OHBP_Dase"/>
</dbReference>